<keyword evidence="2" id="KW-0677">Repeat</keyword>
<dbReference type="SUPFAM" id="SSF81296">
    <property type="entry name" value="E set domains"/>
    <property type="match status" value="5"/>
</dbReference>
<dbReference type="PANTHER" id="PTHR38537">
    <property type="entry name" value="JITTERBUG, ISOFORM N"/>
    <property type="match status" value="1"/>
</dbReference>
<feature type="repeat" description="Filamin" evidence="3">
    <location>
        <begin position="312"/>
        <end position="347"/>
    </location>
</feature>
<accession>A0A8S4E1B2</accession>
<reference evidence="4" key="1">
    <citation type="submission" date="2020-11" db="EMBL/GenBank/DDBJ databases">
        <authorList>
            <person name="Whiteford S."/>
        </authorList>
    </citation>
    <scope>NUCLEOTIDE SEQUENCE</scope>
</reference>
<dbReference type="PROSITE" id="PS50194">
    <property type="entry name" value="FILAMIN_REPEAT"/>
    <property type="match status" value="5"/>
</dbReference>
<comment type="caution">
    <text evidence="4">The sequence shown here is derived from an EMBL/GenBank/DDBJ whole genome shotgun (WGS) entry which is preliminary data.</text>
</comment>
<name>A0A8S4E1B2_PLUXY</name>
<evidence type="ECO:0000313" key="5">
    <source>
        <dbReference type="Proteomes" id="UP000653454"/>
    </source>
</evidence>
<dbReference type="InterPro" id="IPR013783">
    <property type="entry name" value="Ig-like_fold"/>
</dbReference>
<evidence type="ECO:0000256" key="2">
    <source>
        <dbReference type="ARBA" id="ARBA00022737"/>
    </source>
</evidence>
<evidence type="ECO:0000313" key="4">
    <source>
        <dbReference type="EMBL" id="CAG9108004.1"/>
    </source>
</evidence>
<feature type="repeat" description="Filamin" evidence="3">
    <location>
        <begin position="147"/>
        <end position="193"/>
    </location>
</feature>
<dbReference type="GO" id="GO:0030036">
    <property type="term" value="P:actin cytoskeleton organization"/>
    <property type="evidence" value="ECO:0007669"/>
    <property type="project" value="InterPro"/>
</dbReference>
<feature type="repeat" description="Filamin" evidence="3">
    <location>
        <begin position="193"/>
        <end position="286"/>
    </location>
</feature>
<dbReference type="Proteomes" id="UP000653454">
    <property type="component" value="Unassembled WGS sequence"/>
</dbReference>
<feature type="repeat" description="Filamin" evidence="3">
    <location>
        <begin position="101"/>
        <end position="147"/>
    </location>
</feature>
<dbReference type="Pfam" id="PF00630">
    <property type="entry name" value="Filamin"/>
    <property type="match status" value="3"/>
</dbReference>
<dbReference type="Gene3D" id="2.60.40.10">
    <property type="entry name" value="Immunoglobulins"/>
    <property type="match status" value="5"/>
</dbReference>
<dbReference type="InterPro" id="IPR014756">
    <property type="entry name" value="Ig_E-set"/>
</dbReference>
<dbReference type="FunFam" id="2.60.40.10:FF:001145">
    <property type="entry name" value="Jitterbug, isoform I"/>
    <property type="match status" value="1"/>
</dbReference>
<dbReference type="InterPro" id="IPR001298">
    <property type="entry name" value="Filamin/ABP280_rpt"/>
</dbReference>
<dbReference type="AlphaFoldDB" id="A0A8S4E1B2"/>
<evidence type="ECO:0000256" key="1">
    <source>
        <dbReference type="ARBA" id="ARBA00009238"/>
    </source>
</evidence>
<dbReference type="InterPro" id="IPR044801">
    <property type="entry name" value="Filamin"/>
</dbReference>
<sequence>MDKSIVIGKDTRAIYLVSGCGAHPTRRAAPATTSCGLYGKGDLLKFAVNCMTATIHAMDYQSISAAITTRYRVTDAVCENRRCLLYYRHSCPLTVNVTSGTESGDASLVSCSGAGLQGGVVGREIRSWIDTRRAGPGELQAHCTGPNKSGDASLVSCSGAGLQGGVVGREIRSWIDTRRAGPGELQAHCTGPNKSGDASLVSCSGAGLQGGVVGCEIRSWIDTRRAGPGELQAHCTGPNKVAYCELYEHGDGTFTLNVKPAEAGRHVLSVQFAGDHVPGSPFVLKVAGAPDPSKVIEEPRVTYSSLDTTTCDGTFTLNVKPAEAGRHVLSVQFAGDHVPGSPFVLKVAGAPDPSKVKVYGPGVEPGVLATFQSRFLCDTRGAGAGQLTVRVRGPKGAFRVEMQRESQKDRTILCKFSPTEPGDYRVEVRWAGRHVPGSPFPVMIFDTQEELRRYLQATAS</sequence>
<feature type="repeat" description="Filamin" evidence="3">
    <location>
        <begin position="348"/>
        <end position="444"/>
    </location>
</feature>
<proteinExistence type="inferred from homology"/>
<dbReference type="InterPro" id="IPR017868">
    <property type="entry name" value="Filamin/ABP280_repeat-like"/>
</dbReference>
<dbReference type="PANTHER" id="PTHR38537:SF16">
    <property type="entry name" value="CALPONIN-HOMOLOGY (CH) DOMAIN-CONTAINING PROTEIN"/>
    <property type="match status" value="1"/>
</dbReference>
<comment type="similarity">
    <text evidence="1">Belongs to the filamin family.</text>
</comment>
<gene>
    <name evidence="4" type="ORF">PLXY2_LOCUS3792</name>
</gene>
<protein>
    <submittedName>
        <fullName evidence="4">(diamondback moth) hypothetical protein</fullName>
    </submittedName>
</protein>
<evidence type="ECO:0000256" key="3">
    <source>
        <dbReference type="PROSITE-ProRule" id="PRU00087"/>
    </source>
</evidence>
<keyword evidence="5" id="KW-1185">Reference proteome</keyword>
<dbReference type="EMBL" id="CAJHNJ030000010">
    <property type="protein sequence ID" value="CAG9108004.1"/>
    <property type="molecule type" value="Genomic_DNA"/>
</dbReference>
<organism evidence="4 5">
    <name type="scientific">Plutella xylostella</name>
    <name type="common">Diamondback moth</name>
    <name type="synonym">Plutella maculipennis</name>
    <dbReference type="NCBI Taxonomy" id="51655"/>
    <lineage>
        <taxon>Eukaryota</taxon>
        <taxon>Metazoa</taxon>
        <taxon>Ecdysozoa</taxon>
        <taxon>Arthropoda</taxon>
        <taxon>Hexapoda</taxon>
        <taxon>Insecta</taxon>
        <taxon>Pterygota</taxon>
        <taxon>Neoptera</taxon>
        <taxon>Endopterygota</taxon>
        <taxon>Lepidoptera</taxon>
        <taxon>Glossata</taxon>
        <taxon>Ditrysia</taxon>
        <taxon>Yponomeutoidea</taxon>
        <taxon>Plutellidae</taxon>
        <taxon>Plutella</taxon>
    </lineage>
</organism>
<dbReference type="GO" id="GO:0051015">
    <property type="term" value="F:actin filament binding"/>
    <property type="evidence" value="ECO:0007669"/>
    <property type="project" value="InterPro"/>
</dbReference>
<dbReference type="SMART" id="SM00557">
    <property type="entry name" value="IG_FLMN"/>
    <property type="match status" value="3"/>
</dbReference>